<dbReference type="Proteomes" id="UP000775213">
    <property type="component" value="Unassembled WGS sequence"/>
</dbReference>
<dbReference type="EMBL" id="JAGFBR010000018">
    <property type="protein sequence ID" value="KAH0450480.1"/>
    <property type="molecule type" value="Genomic_DNA"/>
</dbReference>
<proteinExistence type="predicted"/>
<protein>
    <submittedName>
        <fullName evidence="1">Uncharacterized protein</fullName>
    </submittedName>
</protein>
<accession>A0AAV7FL63</accession>
<dbReference type="AlphaFoldDB" id="A0AAV7FL63"/>
<gene>
    <name evidence="1" type="ORF">IEQ34_021172</name>
</gene>
<sequence>MFELGFDEVLLKFLKYRKASLNSLQQLDEFYVKNEVGYEIGESEYMNDYRRLRIELLQDAKEAEEACSVKLCAERWNFINSRSVDSIENMLDDL</sequence>
<evidence type="ECO:0000313" key="2">
    <source>
        <dbReference type="Proteomes" id="UP000775213"/>
    </source>
</evidence>
<comment type="caution">
    <text evidence="1">The sequence shown here is derived from an EMBL/GenBank/DDBJ whole genome shotgun (WGS) entry which is preliminary data.</text>
</comment>
<organism evidence="1 2">
    <name type="scientific">Dendrobium chrysotoxum</name>
    <name type="common">Orchid</name>
    <dbReference type="NCBI Taxonomy" id="161865"/>
    <lineage>
        <taxon>Eukaryota</taxon>
        <taxon>Viridiplantae</taxon>
        <taxon>Streptophyta</taxon>
        <taxon>Embryophyta</taxon>
        <taxon>Tracheophyta</taxon>
        <taxon>Spermatophyta</taxon>
        <taxon>Magnoliopsida</taxon>
        <taxon>Liliopsida</taxon>
        <taxon>Asparagales</taxon>
        <taxon>Orchidaceae</taxon>
        <taxon>Epidendroideae</taxon>
        <taxon>Malaxideae</taxon>
        <taxon>Dendrobiinae</taxon>
        <taxon>Dendrobium</taxon>
    </lineage>
</organism>
<evidence type="ECO:0000313" key="1">
    <source>
        <dbReference type="EMBL" id="KAH0450480.1"/>
    </source>
</evidence>
<reference evidence="1 2" key="1">
    <citation type="journal article" date="2021" name="Hortic Res">
        <title>Chromosome-scale assembly of the Dendrobium chrysotoxum genome enhances the understanding of orchid evolution.</title>
        <authorList>
            <person name="Zhang Y."/>
            <person name="Zhang G.Q."/>
            <person name="Zhang D."/>
            <person name="Liu X.D."/>
            <person name="Xu X.Y."/>
            <person name="Sun W.H."/>
            <person name="Yu X."/>
            <person name="Zhu X."/>
            <person name="Wang Z.W."/>
            <person name="Zhao X."/>
            <person name="Zhong W.Y."/>
            <person name="Chen H."/>
            <person name="Yin W.L."/>
            <person name="Huang T."/>
            <person name="Niu S.C."/>
            <person name="Liu Z.J."/>
        </authorList>
    </citation>
    <scope>NUCLEOTIDE SEQUENCE [LARGE SCALE GENOMIC DNA]</scope>
    <source>
        <strain evidence="1">Lindl</strain>
    </source>
</reference>
<keyword evidence="2" id="KW-1185">Reference proteome</keyword>
<name>A0AAV7FL63_DENCH</name>